<evidence type="ECO:0000313" key="2">
    <source>
        <dbReference type="Proteomes" id="UP000299102"/>
    </source>
</evidence>
<name>A0A4C1TVU2_EUMVA</name>
<accession>A0A4C1TVU2</accession>
<comment type="caution">
    <text evidence="1">The sequence shown here is derived from an EMBL/GenBank/DDBJ whole genome shotgun (WGS) entry which is preliminary data.</text>
</comment>
<protein>
    <submittedName>
        <fullName evidence="1">Uncharacterized protein</fullName>
    </submittedName>
</protein>
<proteinExistence type="predicted"/>
<reference evidence="1 2" key="1">
    <citation type="journal article" date="2019" name="Commun. Biol.">
        <title>The bagworm genome reveals a unique fibroin gene that provides high tensile strength.</title>
        <authorList>
            <person name="Kono N."/>
            <person name="Nakamura H."/>
            <person name="Ohtoshi R."/>
            <person name="Tomita M."/>
            <person name="Numata K."/>
            <person name="Arakawa K."/>
        </authorList>
    </citation>
    <scope>NUCLEOTIDE SEQUENCE [LARGE SCALE GENOMIC DNA]</scope>
</reference>
<evidence type="ECO:0000313" key="1">
    <source>
        <dbReference type="EMBL" id="GBP18004.1"/>
    </source>
</evidence>
<gene>
    <name evidence="1" type="ORF">EVAR_16949_1</name>
</gene>
<organism evidence="1 2">
    <name type="scientific">Eumeta variegata</name>
    <name type="common">Bagworm moth</name>
    <name type="synonym">Eumeta japonica</name>
    <dbReference type="NCBI Taxonomy" id="151549"/>
    <lineage>
        <taxon>Eukaryota</taxon>
        <taxon>Metazoa</taxon>
        <taxon>Ecdysozoa</taxon>
        <taxon>Arthropoda</taxon>
        <taxon>Hexapoda</taxon>
        <taxon>Insecta</taxon>
        <taxon>Pterygota</taxon>
        <taxon>Neoptera</taxon>
        <taxon>Endopterygota</taxon>
        <taxon>Lepidoptera</taxon>
        <taxon>Glossata</taxon>
        <taxon>Ditrysia</taxon>
        <taxon>Tineoidea</taxon>
        <taxon>Psychidae</taxon>
        <taxon>Oiketicinae</taxon>
        <taxon>Eumeta</taxon>
    </lineage>
</organism>
<dbReference type="Proteomes" id="UP000299102">
    <property type="component" value="Unassembled WGS sequence"/>
</dbReference>
<keyword evidence="2" id="KW-1185">Reference proteome</keyword>
<sequence>MVASVVMLARNAALTKKTKADYNRYPLIHAKRVIRAVSLEEWQERYTEKSTGNIVKRRYSEILASLYSQHIMGLALKDTDQLS</sequence>
<dbReference type="AlphaFoldDB" id="A0A4C1TVU2"/>
<dbReference type="EMBL" id="BGZK01000092">
    <property type="protein sequence ID" value="GBP18004.1"/>
    <property type="molecule type" value="Genomic_DNA"/>
</dbReference>
<dbReference type="OrthoDB" id="411823at2759"/>